<dbReference type="GO" id="GO:0050218">
    <property type="term" value="F:propionate-CoA ligase activity"/>
    <property type="evidence" value="ECO:0007669"/>
    <property type="project" value="TreeGrafter"/>
</dbReference>
<evidence type="ECO:0000259" key="4">
    <source>
        <dbReference type="Pfam" id="PF16177"/>
    </source>
</evidence>
<dbReference type="InterPro" id="IPR045851">
    <property type="entry name" value="AMP-bd_C_sf"/>
</dbReference>
<dbReference type="Pfam" id="PF13193">
    <property type="entry name" value="AMP-binding_C"/>
    <property type="match status" value="1"/>
</dbReference>
<feature type="domain" description="Acetyl-coenzyme A synthetase N-terminal" evidence="4">
    <location>
        <begin position="17"/>
        <end position="71"/>
    </location>
</feature>
<dbReference type="OrthoDB" id="9803968at2"/>
<dbReference type="InterPro" id="IPR025110">
    <property type="entry name" value="AMP-bd_C"/>
</dbReference>
<dbReference type="Pfam" id="PF00501">
    <property type="entry name" value="AMP-binding"/>
    <property type="match status" value="1"/>
</dbReference>
<evidence type="ECO:0000256" key="1">
    <source>
        <dbReference type="ARBA" id="ARBA00006432"/>
    </source>
</evidence>
<dbReference type="InterPro" id="IPR020845">
    <property type="entry name" value="AMP-binding_CS"/>
</dbReference>
<dbReference type="Gene3D" id="3.30.300.30">
    <property type="match status" value="1"/>
</dbReference>
<dbReference type="PANTHER" id="PTHR43347">
    <property type="entry name" value="ACYL-COA SYNTHETASE"/>
    <property type="match status" value="1"/>
</dbReference>
<reference evidence="5 6" key="1">
    <citation type="submission" date="2019-09" db="EMBL/GenBank/DDBJ databases">
        <title>Phylogeny of genus Pseudoclavibacter and closely related genus.</title>
        <authorList>
            <person name="Li Y."/>
        </authorList>
    </citation>
    <scope>NUCLEOTIDE SEQUENCE [LARGE SCALE GENOMIC DNA]</scope>
    <source>
        <strain evidence="5 6">KCTC 13959</strain>
    </source>
</reference>
<dbReference type="PROSITE" id="PS00455">
    <property type="entry name" value="AMP_BINDING"/>
    <property type="match status" value="1"/>
</dbReference>
<dbReference type="EMBL" id="WBKB01000005">
    <property type="protein sequence ID" value="KAB1642630.1"/>
    <property type="molecule type" value="Genomic_DNA"/>
</dbReference>
<dbReference type="Proteomes" id="UP000433493">
    <property type="component" value="Unassembled WGS sequence"/>
</dbReference>
<feature type="domain" description="AMP-binding enzyme C-terminal" evidence="3">
    <location>
        <begin position="530"/>
        <end position="608"/>
    </location>
</feature>
<dbReference type="InterPro" id="IPR042099">
    <property type="entry name" value="ANL_N_sf"/>
</dbReference>
<comment type="caution">
    <text evidence="5">The sequence shown here is derived from an EMBL/GenBank/DDBJ whole genome shotgun (WGS) entry which is preliminary data.</text>
</comment>
<gene>
    <name evidence="5" type="ORF">F8O05_09185</name>
</gene>
<proteinExistence type="inferred from homology"/>
<accession>A0A7J5BA22</accession>
<evidence type="ECO:0000313" key="5">
    <source>
        <dbReference type="EMBL" id="KAB1642630.1"/>
    </source>
</evidence>
<dbReference type="PANTHER" id="PTHR43347:SF3">
    <property type="entry name" value="ACYL-COA SYNTHETASE SHORT-CHAIN FAMILY MEMBER 3, MITOCHONDRIAL"/>
    <property type="match status" value="1"/>
</dbReference>
<name>A0A7J5BA22_9MICO</name>
<feature type="domain" description="AMP-dependent synthetase/ligase" evidence="2">
    <location>
        <begin position="77"/>
        <end position="465"/>
    </location>
</feature>
<keyword evidence="6" id="KW-1185">Reference proteome</keyword>
<dbReference type="InterPro" id="IPR000873">
    <property type="entry name" value="AMP-dep_synth/lig_dom"/>
</dbReference>
<comment type="similarity">
    <text evidence="1">Belongs to the ATP-dependent AMP-binding enzyme family.</text>
</comment>
<dbReference type="Gene3D" id="3.40.50.12780">
    <property type="entry name" value="N-terminal domain of ligase-like"/>
    <property type="match status" value="1"/>
</dbReference>
<dbReference type="InterPro" id="IPR032387">
    <property type="entry name" value="ACAS_N"/>
</dbReference>
<organism evidence="5 6">
    <name type="scientific">Gulosibacter chungangensis</name>
    <dbReference type="NCBI Taxonomy" id="979746"/>
    <lineage>
        <taxon>Bacteria</taxon>
        <taxon>Bacillati</taxon>
        <taxon>Actinomycetota</taxon>
        <taxon>Actinomycetes</taxon>
        <taxon>Micrococcales</taxon>
        <taxon>Microbacteriaceae</taxon>
        <taxon>Gulosibacter</taxon>
    </lineage>
</organism>
<dbReference type="RefSeq" id="WP_158052433.1">
    <property type="nucleotide sequence ID" value="NZ_WBKB01000005.1"/>
</dbReference>
<dbReference type="SUPFAM" id="SSF56801">
    <property type="entry name" value="Acetyl-CoA synthetase-like"/>
    <property type="match status" value="1"/>
</dbReference>
<dbReference type="Pfam" id="PF16177">
    <property type="entry name" value="ACAS_N"/>
    <property type="match status" value="1"/>
</dbReference>
<evidence type="ECO:0000259" key="3">
    <source>
        <dbReference type="Pfam" id="PF13193"/>
    </source>
</evidence>
<protein>
    <submittedName>
        <fullName evidence="5">Propionyl-CoA synthetase</fullName>
    </submittedName>
</protein>
<evidence type="ECO:0000313" key="6">
    <source>
        <dbReference type="Proteomes" id="UP000433493"/>
    </source>
</evidence>
<dbReference type="AlphaFoldDB" id="A0A7J5BA22"/>
<evidence type="ECO:0000259" key="2">
    <source>
        <dbReference type="Pfam" id="PF00501"/>
    </source>
</evidence>
<sequence>MTIHSLNPNAPVRTDAYAEIWQRSITNPEQFWLDSAELIDWDRKPTRAIHRHSDTEWEWFPDGMLNTSYNAVDRHVLAGHGDRTAIIYDSAMTGTQSRISYAELQEHVARFAGVLRASGVEKGDRVLIYLPMIPEAIISMLACARIGAIHSVVFGGFAANELAVRIDDASPKVIVTTSGGLEPKRVVEYLPIVDRALKASNGSVQTVIVADRDLIPGSAADYQGGEVRYLDWKEAEQQAEPVAPVPVEATHPAYILYTSGTTGNPKGIVRDTGGHAVALTRSMGQIYGIKPGDVFWSASDVGWVVGHSYIVYAPLLAGATTVIYEGKPVGTPDAGAFFRVVEQYGVKVLFTAPTALRSIRREDPELEGADRYDISSLEALFLAGERLDTETYHWANDGLHCPVIDHWWQTETGWAITANPRGIELLETKPGSSTVPCPGVDLRILDADGTEITEPGVEGNIALKLPLPPGYLKTVWGAPERFHSSYLAEFPGHYSTGDSGYVDKDGYVFIMGRTDDVINVAGHRISAGAIEESLGQHEAVAEAAVVGVRDNLKGHRAYGVVTLKHGVEVAEDALQRSLIAHVRETIGPVAAFRDVAIVSRLPKTRSGKVLRKTIRQILDGEDVKVPATIEDRSTLDEIVALGPADPDVAHTGAIVTQIAS</sequence>